<evidence type="ECO:0000256" key="1">
    <source>
        <dbReference type="ARBA" id="ARBA00005843"/>
    </source>
</evidence>
<keyword evidence="3" id="KW-0808">Transferase</keyword>
<reference evidence="13 15" key="1">
    <citation type="journal article" date="2019" name="PLoS Negl. Trop. Dis.">
        <title>Whole genome sequencing of Entamoeba nuttalli reveals mammalian host-related molecular signatures and a novel octapeptide-repeat surface protein.</title>
        <authorList>
            <person name="Tanaka M."/>
            <person name="Makiuchi T."/>
            <person name="Komiyama T."/>
            <person name="Shiina T."/>
            <person name="Osaki K."/>
            <person name="Tachibana H."/>
        </authorList>
    </citation>
    <scope>NUCLEOTIDE SEQUENCE [LARGE SCALE GENOMIC DNA]</scope>
    <source>
        <strain evidence="13 15">P19-061405</strain>
    </source>
</reference>
<dbReference type="Gene3D" id="1.25.40.20">
    <property type="entry name" value="Ankyrin repeat-containing domain"/>
    <property type="match status" value="1"/>
</dbReference>
<dbReference type="PANTHER" id="PTHR44329">
    <property type="entry name" value="SERINE/THREONINE-PROTEIN KINASE TNNI3K-RELATED"/>
    <property type="match status" value="1"/>
</dbReference>
<evidence type="ECO:0000256" key="5">
    <source>
        <dbReference type="ARBA" id="ARBA00022777"/>
    </source>
</evidence>
<proteinExistence type="inferred from homology"/>
<dbReference type="PRINTS" id="PR00109">
    <property type="entry name" value="TYRKINASE"/>
</dbReference>
<comment type="caution">
    <text evidence="13">The sequence shown here is derived from an EMBL/GenBank/DDBJ whole genome shotgun (WGS) entry which is preliminary data.</text>
</comment>
<evidence type="ECO:0000256" key="4">
    <source>
        <dbReference type="ARBA" id="ARBA00022741"/>
    </source>
</evidence>
<keyword evidence="9" id="KW-0040">ANK repeat</keyword>
<dbReference type="Proteomes" id="UP001628156">
    <property type="component" value="Unassembled WGS sequence"/>
</dbReference>
<accession>A0ABQ0DK53</accession>
<evidence type="ECO:0008006" key="16">
    <source>
        <dbReference type="Google" id="ProtNLM"/>
    </source>
</evidence>
<evidence type="ECO:0000313" key="13">
    <source>
        <dbReference type="EMBL" id="GAB1223245.1"/>
    </source>
</evidence>
<evidence type="ECO:0000256" key="6">
    <source>
        <dbReference type="ARBA" id="ARBA00022840"/>
    </source>
</evidence>
<comment type="catalytic activity">
    <reaction evidence="7">
        <text>L-threonyl-[protein] + ATP = O-phospho-L-threonyl-[protein] + ADP + H(+)</text>
        <dbReference type="Rhea" id="RHEA:46608"/>
        <dbReference type="Rhea" id="RHEA-COMP:11060"/>
        <dbReference type="Rhea" id="RHEA-COMP:11605"/>
        <dbReference type="ChEBI" id="CHEBI:15378"/>
        <dbReference type="ChEBI" id="CHEBI:30013"/>
        <dbReference type="ChEBI" id="CHEBI:30616"/>
        <dbReference type="ChEBI" id="CHEBI:61977"/>
        <dbReference type="ChEBI" id="CHEBI:456216"/>
        <dbReference type="EC" id="2.7.11.1"/>
    </reaction>
</comment>
<dbReference type="InterPro" id="IPR011009">
    <property type="entry name" value="Kinase-like_dom_sf"/>
</dbReference>
<dbReference type="Pfam" id="PF12796">
    <property type="entry name" value="Ank_2"/>
    <property type="match status" value="1"/>
</dbReference>
<dbReference type="InterPro" id="IPR017441">
    <property type="entry name" value="Protein_kinase_ATP_BS"/>
</dbReference>
<dbReference type="SUPFAM" id="SSF48403">
    <property type="entry name" value="Ankyrin repeat"/>
    <property type="match status" value="1"/>
</dbReference>
<keyword evidence="5" id="KW-0418">Kinase</keyword>
<feature type="domain" description="SAM" evidence="12">
    <location>
        <begin position="341"/>
        <end position="405"/>
    </location>
</feature>
<name>A0ABQ0DK53_9EUKA</name>
<dbReference type="PROSITE" id="PS00108">
    <property type="entry name" value="PROTEIN_KINASE_ST"/>
    <property type="match status" value="1"/>
</dbReference>
<dbReference type="PROSITE" id="PS50297">
    <property type="entry name" value="ANK_REP_REGION"/>
    <property type="match status" value="2"/>
</dbReference>
<evidence type="ECO:0000256" key="3">
    <source>
        <dbReference type="ARBA" id="ARBA00022679"/>
    </source>
</evidence>
<dbReference type="CDD" id="cd13999">
    <property type="entry name" value="STKc_MAP3K-like"/>
    <property type="match status" value="1"/>
</dbReference>
<comment type="similarity">
    <text evidence="1">Belongs to the protein kinase superfamily. TKL Ser/Thr protein kinase family.</text>
</comment>
<dbReference type="EMBL" id="BAAFRS010000139">
    <property type="protein sequence ID" value="GAB1223245.1"/>
    <property type="molecule type" value="Genomic_DNA"/>
</dbReference>
<organism evidence="13 15">
    <name type="scientific">Entamoeba nuttalli</name>
    <dbReference type="NCBI Taxonomy" id="412467"/>
    <lineage>
        <taxon>Eukaryota</taxon>
        <taxon>Amoebozoa</taxon>
        <taxon>Evosea</taxon>
        <taxon>Archamoebae</taxon>
        <taxon>Mastigamoebida</taxon>
        <taxon>Entamoebidae</taxon>
        <taxon>Entamoeba</taxon>
    </lineage>
</organism>
<dbReference type="Gene3D" id="1.10.510.10">
    <property type="entry name" value="Transferase(Phosphotransferase) domain 1"/>
    <property type="match status" value="1"/>
</dbReference>
<evidence type="ECO:0000256" key="9">
    <source>
        <dbReference type="PROSITE-ProRule" id="PRU00023"/>
    </source>
</evidence>
<protein>
    <recommendedName>
        <fullName evidence="16">Protein kinase</fullName>
    </recommendedName>
</protein>
<dbReference type="SUPFAM" id="SSF56112">
    <property type="entry name" value="Protein kinase-like (PK-like)"/>
    <property type="match status" value="1"/>
</dbReference>
<dbReference type="InterPro" id="IPR001660">
    <property type="entry name" value="SAM"/>
</dbReference>
<feature type="repeat" description="ANK" evidence="9">
    <location>
        <begin position="252"/>
        <end position="286"/>
    </location>
</feature>
<evidence type="ECO:0000256" key="8">
    <source>
        <dbReference type="ARBA" id="ARBA00048679"/>
    </source>
</evidence>
<feature type="binding site" evidence="10">
    <location>
        <position position="469"/>
    </location>
    <ligand>
        <name>ATP</name>
        <dbReference type="ChEBI" id="CHEBI:30616"/>
    </ligand>
</feature>
<comment type="catalytic activity">
    <reaction evidence="8">
        <text>L-seryl-[protein] + ATP = O-phospho-L-seryl-[protein] + ADP + H(+)</text>
        <dbReference type="Rhea" id="RHEA:17989"/>
        <dbReference type="Rhea" id="RHEA-COMP:9863"/>
        <dbReference type="Rhea" id="RHEA-COMP:11604"/>
        <dbReference type="ChEBI" id="CHEBI:15378"/>
        <dbReference type="ChEBI" id="CHEBI:29999"/>
        <dbReference type="ChEBI" id="CHEBI:30616"/>
        <dbReference type="ChEBI" id="CHEBI:83421"/>
        <dbReference type="ChEBI" id="CHEBI:456216"/>
        <dbReference type="EC" id="2.7.11.1"/>
    </reaction>
</comment>
<dbReference type="Gene3D" id="3.30.200.20">
    <property type="entry name" value="Phosphorylase Kinase, domain 1"/>
    <property type="match status" value="1"/>
</dbReference>
<dbReference type="Pfam" id="PF07714">
    <property type="entry name" value="PK_Tyr_Ser-Thr"/>
    <property type="match status" value="1"/>
</dbReference>
<dbReference type="PROSITE" id="PS50105">
    <property type="entry name" value="SAM_DOMAIN"/>
    <property type="match status" value="1"/>
</dbReference>
<dbReference type="InterPro" id="IPR051681">
    <property type="entry name" value="Ser/Thr_Kinases-Pseudokinases"/>
</dbReference>
<evidence type="ECO:0000259" key="12">
    <source>
        <dbReference type="PROSITE" id="PS50105"/>
    </source>
</evidence>
<keyword evidence="6 10" id="KW-0067">ATP-binding</keyword>
<dbReference type="InterPro" id="IPR001245">
    <property type="entry name" value="Ser-Thr/Tyr_kinase_cat_dom"/>
</dbReference>
<dbReference type="PROSITE" id="PS00107">
    <property type="entry name" value="PROTEIN_KINASE_ATP"/>
    <property type="match status" value="1"/>
</dbReference>
<dbReference type="PANTHER" id="PTHR44329:SF288">
    <property type="entry name" value="MITOGEN-ACTIVATED PROTEIN KINASE KINASE KINASE 20"/>
    <property type="match status" value="1"/>
</dbReference>
<evidence type="ECO:0000256" key="7">
    <source>
        <dbReference type="ARBA" id="ARBA00047899"/>
    </source>
</evidence>
<reference evidence="13" key="2">
    <citation type="submission" date="2024-08" db="EMBL/GenBank/DDBJ databases">
        <title>Draft genome assembly of Entamoeba nuttalli using a combination of long-read and short-read sequencing data.</title>
        <authorList>
            <person name="Tanaka M."/>
            <person name="Tachibana H."/>
        </authorList>
    </citation>
    <scope>NUCLEOTIDE SEQUENCE</scope>
    <source>
        <strain evidence="13">P19-061405</strain>
    </source>
</reference>
<keyword evidence="4 10" id="KW-0547">Nucleotide-binding</keyword>
<evidence type="ECO:0000256" key="10">
    <source>
        <dbReference type="PROSITE-ProRule" id="PRU10141"/>
    </source>
</evidence>
<dbReference type="PROSITE" id="PS50011">
    <property type="entry name" value="PROTEIN_KINASE_DOM"/>
    <property type="match status" value="1"/>
</dbReference>
<dbReference type="PROSITE" id="PS50088">
    <property type="entry name" value="ANK_REPEAT"/>
    <property type="match status" value="2"/>
</dbReference>
<dbReference type="InterPro" id="IPR036770">
    <property type="entry name" value="Ankyrin_rpt-contain_sf"/>
</dbReference>
<keyword evidence="15" id="KW-1185">Reference proteome</keyword>
<evidence type="ECO:0000313" key="15">
    <source>
        <dbReference type="Proteomes" id="UP001628156"/>
    </source>
</evidence>
<evidence type="ECO:0000259" key="11">
    <source>
        <dbReference type="PROSITE" id="PS50011"/>
    </source>
</evidence>
<sequence>MSKGGSETNLLRIEVLEGQHLFVRENTSGEATLVISVEKEKKKIKINRKDNPIPGTPNNKIEIGKIPMGEHEIHFLFTDAEKKQPAKHYRCSVPMTELLPYNTNHVKELEFKNEANAEDEQKPIFKISMFLFQQRDTKADKAILKKAGALLIATNNSDLMLIMSALELPKIDVNMCDKEEKNTALHIATMKSTNEHILLTLLKDPRIDVNVKNKDDNTPLHYFCLNFSNPNCEEAFSLFQQRSANMNAKNKIGETPLHKAVFNKCIRLILVELLLKAGAEVDATTKNGSTAMHYAMYMERTDLISILLENNASMEIKNEKGETPLSIVSKSKNQSFQNTVKYFKEVIEYLKGINADTQEIKMFIHNRLFKWKLKEITAKQLDKIGIKAIGRQRELMKEFKKIEDIDPAKLSDKSTQIESEEKEREKLLNNILSSSKFLYKVEYTELIGTGTSGKVFKGILEGKIDVAVKTLKAGSLKEVEEFQHEFGVLSKLDHTNIVKFFGVFQDEHQKMMMVMEYCDRGSLYDVLSKGDLKMKFETLFDFSEQIAKGLEYLHNKNILHRDLKSLNILVQTKVNENGQEHLVLKICDFGLSRFNSTDNLNTLQKLRGTYAYCAPEIYFSQPFTYKSDIFSYGIILWEMTYRTIHQKYQRPYQEFPDIKLDVQIILKSATLNLRPTIPASTPLSLTNLIKQCIIKEQDGRPSSSDILMDINKMKKEYESNPSAWDTCIISN</sequence>
<dbReference type="SMART" id="SM00248">
    <property type="entry name" value="ANK"/>
    <property type="match status" value="5"/>
</dbReference>
<feature type="domain" description="Protein kinase" evidence="11">
    <location>
        <begin position="441"/>
        <end position="718"/>
    </location>
</feature>
<dbReference type="InterPro" id="IPR002110">
    <property type="entry name" value="Ankyrin_rpt"/>
</dbReference>
<keyword evidence="2" id="KW-0723">Serine/threonine-protein kinase</keyword>
<evidence type="ECO:0000256" key="2">
    <source>
        <dbReference type="ARBA" id="ARBA00022527"/>
    </source>
</evidence>
<dbReference type="SMART" id="SM00220">
    <property type="entry name" value="S_TKc"/>
    <property type="match status" value="1"/>
</dbReference>
<dbReference type="EMBL" id="BAAFRS010000162">
    <property type="protein sequence ID" value="GAB1223845.1"/>
    <property type="molecule type" value="Genomic_DNA"/>
</dbReference>
<dbReference type="InterPro" id="IPR008271">
    <property type="entry name" value="Ser/Thr_kinase_AS"/>
</dbReference>
<feature type="repeat" description="ANK" evidence="9">
    <location>
        <begin position="287"/>
        <end position="319"/>
    </location>
</feature>
<dbReference type="InterPro" id="IPR000719">
    <property type="entry name" value="Prot_kinase_dom"/>
</dbReference>
<evidence type="ECO:0000313" key="14">
    <source>
        <dbReference type="EMBL" id="GAB1223845.1"/>
    </source>
</evidence>
<gene>
    <name evidence="13" type="ORF">ENUP19_0139G0032</name>
    <name evidence="14" type="ORF">ENUP19_0162G0038</name>
</gene>